<dbReference type="OrthoDB" id="3335062at2759"/>
<dbReference type="RefSeq" id="XP_025362266.1">
    <property type="nucleotide sequence ID" value="XM_025508230.1"/>
</dbReference>
<dbReference type="Proteomes" id="UP000245884">
    <property type="component" value="Unassembled WGS sequence"/>
</dbReference>
<feature type="domain" description="DUF6924" evidence="1">
    <location>
        <begin position="78"/>
        <end position="151"/>
    </location>
</feature>
<organism evidence="2 3">
    <name type="scientific">Jaminaea rosea</name>
    <dbReference type="NCBI Taxonomy" id="1569628"/>
    <lineage>
        <taxon>Eukaryota</taxon>
        <taxon>Fungi</taxon>
        <taxon>Dikarya</taxon>
        <taxon>Basidiomycota</taxon>
        <taxon>Ustilaginomycotina</taxon>
        <taxon>Exobasidiomycetes</taxon>
        <taxon>Microstromatales</taxon>
        <taxon>Microstromatales incertae sedis</taxon>
        <taxon>Jaminaea</taxon>
    </lineage>
</organism>
<name>A0A316URP5_9BASI</name>
<dbReference type="EMBL" id="KZ819667">
    <property type="protein sequence ID" value="PWN27654.1"/>
    <property type="molecule type" value="Genomic_DNA"/>
</dbReference>
<gene>
    <name evidence="2" type="ORF">BDZ90DRAFT_260141</name>
</gene>
<reference evidence="2 3" key="1">
    <citation type="journal article" date="2018" name="Mol. Biol. Evol.">
        <title>Broad Genomic Sampling Reveals a Smut Pathogenic Ancestry of the Fungal Clade Ustilaginomycotina.</title>
        <authorList>
            <person name="Kijpornyongpan T."/>
            <person name="Mondo S.J."/>
            <person name="Barry K."/>
            <person name="Sandor L."/>
            <person name="Lee J."/>
            <person name="Lipzen A."/>
            <person name="Pangilinan J."/>
            <person name="LaButti K."/>
            <person name="Hainaut M."/>
            <person name="Henrissat B."/>
            <person name="Grigoriev I.V."/>
            <person name="Spatafora J.W."/>
            <person name="Aime M.C."/>
        </authorList>
    </citation>
    <scope>NUCLEOTIDE SEQUENCE [LARGE SCALE GENOMIC DNA]</scope>
    <source>
        <strain evidence="2 3">MCA 5214</strain>
    </source>
</reference>
<evidence type="ECO:0000259" key="1">
    <source>
        <dbReference type="Pfam" id="PF21962"/>
    </source>
</evidence>
<dbReference type="AlphaFoldDB" id="A0A316URP5"/>
<accession>A0A316URP5</accession>
<dbReference type="GeneID" id="37030053"/>
<proteinExistence type="predicted"/>
<keyword evidence="3" id="KW-1185">Reference proteome</keyword>
<sequence>MSSLPLFNVAGASSSEVEKLLAGIRSTSYIAEVTSNEVPPGESGLWDAVVPVNLPDDCSQSSSIDEQVKALVAYTTSAKLPDSRSWSASFLIIDSRTSRDGSLLAVEVGEKKEIDRMRVAPKSVVEVASNLAVQNMPLAEYKAMCKNAEIFDDGR</sequence>
<dbReference type="InterPro" id="IPR053832">
    <property type="entry name" value="DUF6924"/>
</dbReference>
<evidence type="ECO:0000313" key="3">
    <source>
        <dbReference type="Proteomes" id="UP000245884"/>
    </source>
</evidence>
<evidence type="ECO:0000313" key="2">
    <source>
        <dbReference type="EMBL" id="PWN27654.1"/>
    </source>
</evidence>
<protein>
    <recommendedName>
        <fullName evidence="1">DUF6924 domain-containing protein</fullName>
    </recommendedName>
</protein>
<dbReference type="Pfam" id="PF21962">
    <property type="entry name" value="DUF6924"/>
    <property type="match status" value="1"/>
</dbReference>